<dbReference type="Proteomes" id="UP001054857">
    <property type="component" value="Unassembled WGS sequence"/>
</dbReference>
<gene>
    <name evidence="2" type="ORF">Agub_g9733</name>
</gene>
<feature type="transmembrane region" description="Helical" evidence="1">
    <location>
        <begin position="180"/>
        <end position="201"/>
    </location>
</feature>
<evidence type="ECO:0000313" key="3">
    <source>
        <dbReference type="Proteomes" id="UP001054857"/>
    </source>
</evidence>
<accession>A0AAD3HPI5</accession>
<feature type="transmembrane region" description="Helical" evidence="1">
    <location>
        <begin position="79"/>
        <end position="100"/>
    </location>
</feature>
<sequence length="215" mass="23860">MFRNILQSLSLRVPWAIAVCSLVAAVHPHFIAVGTGLFVRTGVTELEESLRFLGTGAWLTLLGYYCSQFVPALSEPRQAYLLALSALTFTQQLVMGAGVAVYGTRYSSILAVKFTACLLLLFHDPALREEKVLPVQQPQLQQPQQQSTRAKWVLGVCTHGLWLLYALFFTLLHASPDDELVWPYGVAAALTYTVAVARLGMFIRARYVEARATRD</sequence>
<keyword evidence="1" id="KW-0812">Transmembrane</keyword>
<proteinExistence type="predicted"/>
<name>A0AAD3HPI5_9CHLO</name>
<feature type="transmembrane region" description="Helical" evidence="1">
    <location>
        <begin position="12"/>
        <end position="38"/>
    </location>
</feature>
<reference evidence="2 3" key="1">
    <citation type="journal article" date="2021" name="Sci. Rep.">
        <title>Genome sequencing of the multicellular alga Astrephomene provides insights into convergent evolution of germ-soma differentiation.</title>
        <authorList>
            <person name="Yamashita S."/>
            <person name="Yamamoto K."/>
            <person name="Matsuzaki R."/>
            <person name="Suzuki S."/>
            <person name="Yamaguchi H."/>
            <person name="Hirooka S."/>
            <person name="Minakuchi Y."/>
            <person name="Miyagishima S."/>
            <person name="Kawachi M."/>
            <person name="Toyoda A."/>
            <person name="Nozaki H."/>
        </authorList>
    </citation>
    <scope>NUCLEOTIDE SEQUENCE [LARGE SCALE GENOMIC DNA]</scope>
    <source>
        <strain evidence="2 3">NIES-4017</strain>
    </source>
</reference>
<organism evidence="2 3">
    <name type="scientific">Astrephomene gubernaculifera</name>
    <dbReference type="NCBI Taxonomy" id="47775"/>
    <lineage>
        <taxon>Eukaryota</taxon>
        <taxon>Viridiplantae</taxon>
        <taxon>Chlorophyta</taxon>
        <taxon>core chlorophytes</taxon>
        <taxon>Chlorophyceae</taxon>
        <taxon>CS clade</taxon>
        <taxon>Chlamydomonadales</taxon>
        <taxon>Astrephomenaceae</taxon>
        <taxon>Astrephomene</taxon>
    </lineage>
</organism>
<feature type="transmembrane region" description="Helical" evidence="1">
    <location>
        <begin position="50"/>
        <end position="67"/>
    </location>
</feature>
<comment type="caution">
    <text evidence="2">The sequence shown here is derived from an EMBL/GenBank/DDBJ whole genome shotgun (WGS) entry which is preliminary data.</text>
</comment>
<protein>
    <submittedName>
        <fullName evidence="2">Uncharacterized protein</fullName>
    </submittedName>
</protein>
<evidence type="ECO:0000256" key="1">
    <source>
        <dbReference type="SAM" id="Phobius"/>
    </source>
</evidence>
<keyword evidence="1" id="KW-0472">Membrane</keyword>
<evidence type="ECO:0000313" key="2">
    <source>
        <dbReference type="EMBL" id="GFR47930.1"/>
    </source>
</evidence>
<dbReference type="EMBL" id="BMAR01000021">
    <property type="protein sequence ID" value="GFR47930.1"/>
    <property type="molecule type" value="Genomic_DNA"/>
</dbReference>
<keyword evidence="3" id="KW-1185">Reference proteome</keyword>
<feature type="transmembrane region" description="Helical" evidence="1">
    <location>
        <begin position="152"/>
        <end position="174"/>
    </location>
</feature>
<keyword evidence="1" id="KW-1133">Transmembrane helix</keyword>
<dbReference type="AlphaFoldDB" id="A0AAD3HPI5"/>